<feature type="region of interest" description="Disordered" evidence="1">
    <location>
        <begin position="1101"/>
        <end position="1148"/>
    </location>
</feature>
<accession>V5B555</accession>
<feature type="compositionally biased region" description="Low complexity" evidence="1">
    <location>
        <begin position="946"/>
        <end position="962"/>
    </location>
</feature>
<reference evidence="4" key="2">
    <citation type="submission" date="2008-03" db="EMBL/GenBank/DDBJ databases">
        <title>Annotation of Toxoplasma gondii VEG.</title>
        <authorList>
            <person name="Lorenzi H."/>
            <person name="Inman J."/>
            <person name="Amedeo P."/>
            <person name="Brunk B."/>
            <person name="Roos D."/>
            <person name="Caler E."/>
        </authorList>
    </citation>
    <scope>NUCLEOTIDE SEQUENCE [LARGE SCALE GENOMIC DNA]</scope>
    <source>
        <strain evidence="4">ATCC 50861 / VEG</strain>
    </source>
</reference>
<dbReference type="eggNOG" id="ENOG502QZRX">
    <property type="taxonomic scope" value="Eukaryota"/>
</dbReference>
<accession>A0A0F7V7N5</accession>
<feature type="region of interest" description="Disordered" evidence="1">
    <location>
        <begin position="1318"/>
        <end position="1345"/>
    </location>
</feature>
<gene>
    <name evidence="2" type="ORF">BN1205_062675</name>
    <name evidence="3" type="ORF">TGVEG_234430</name>
</gene>
<feature type="compositionally biased region" description="Basic and acidic residues" evidence="1">
    <location>
        <begin position="1318"/>
        <end position="1328"/>
    </location>
</feature>
<feature type="compositionally biased region" description="Basic and acidic residues" evidence="1">
    <location>
        <begin position="835"/>
        <end position="844"/>
    </location>
</feature>
<feature type="region of interest" description="Disordered" evidence="1">
    <location>
        <begin position="2281"/>
        <end position="2377"/>
    </location>
</feature>
<feature type="compositionally biased region" description="Basic and acidic residues" evidence="1">
    <location>
        <begin position="1665"/>
        <end position="1674"/>
    </location>
</feature>
<feature type="compositionally biased region" description="Basic and acidic residues" evidence="1">
    <location>
        <begin position="1050"/>
        <end position="1060"/>
    </location>
</feature>
<feature type="region of interest" description="Disordered" evidence="1">
    <location>
        <begin position="2054"/>
        <end position="2101"/>
    </location>
</feature>
<feature type="compositionally biased region" description="Basic residues" evidence="1">
    <location>
        <begin position="2252"/>
        <end position="2262"/>
    </location>
</feature>
<dbReference type="VEuPathDB" id="ToxoDB:TGVEG_234430"/>
<reference evidence="3" key="3">
    <citation type="submission" date="2013-08" db="EMBL/GenBank/DDBJ databases">
        <authorList>
            <person name="Sibley D."/>
            <person name="Venepally P."/>
            <person name="Karamycheva S."/>
            <person name="Hadjithomas M."/>
            <person name="Khan A."/>
            <person name="Brunk B."/>
            <person name="Roos D."/>
            <person name="Caler E."/>
            <person name="Lorenzi H."/>
        </authorList>
    </citation>
    <scope>NUCLEOTIDE SEQUENCE</scope>
    <source>
        <strain evidence="3">VEG</strain>
    </source>
</reference>
<dbReference type="EMBL" id="AAYL02000220">
    <property type="protein sequence ID" value="ESS30875.1"/>
    <property type="molecule type" value="Genomic_DNA"/>
</dbReference>
<feature type="compositionally biased region" description="Low complexity" evidence="1">
    <location>
        <begin position="2805"/>
        <end position="2814"/>
    </location>
</feature>
<feature type="compositionally biased region" description="Basic and acidic residues" evidence="1">
    <location>
        <begin position="1625"/>
        <end position="1640"/>
    </location>
</feature>
<sequence>MRGEKTRSPVYLPPSWVDEEGRLCYSAHVLESIPEESEPPSSVTSRYSSFHREQGEPLSSERADEERALTFSNGRDHQGRAEGCASAVLLSQEGESASACGLPPALDHQTTSAEFEFAPDGFGGREKRETENAEWQREQADHGGPDAGAGEGRVLAFRGPRLPSSVVADGPDSCSLRAGSEGLQNALREPSGSSESSATAEPFEVPGLLPSWPLSDKRDVCLSLLRAVSREELRACGDEESYSGETALSVQSEGGLASLLSTDFPAPPVASLSVPELHAEASNAKRLLASSVGEPSMFPLLSPTAGSQSHLRASPPPSPTRSGFPHRLSAERDERGLAGSLETAVSPAVSSAHSDAGSRLDKPRAVRMPPALSGGERPVSRKPDAERDTRREKRETAGGACAALENAPKRASEQNGWDLVDSSHFSSSPGVFWLSSSLPFSVWVAIRFGNLSLFLDFQDVLALSGASLLLRLLLCGSLPSPLACSCGGGEKDGDTASEKKGKIFQSIFFPDEPGGCGGEASPPKGRRQGGGRGTEKDGGSEVWRCNSVRRSEKGEEGKPRGRLAGSYLRKEEEMRREWSQFMDFARKRKAEKAGEKARASRQKDDSVALPTGVFSHIRVTSSWAKLDENFVREIFKRATQLSVLEISVRQDKFESPFSACRRGATMQSDSCPSFPAPSVGPPAPCSCRSSAFPWGPERRLMACLERAFSAFVENRQTLESFSLHIEGEDAGSPFSCFPVSRLSSSLAPFWPPFLQTTSSSLSVSLSVCCKSHLGDLWKTPDVEASGLLFPRLRTFSSRGSFGSLLLLFRSLYACRHSDVYSVRSPGLEQGGARAQRREQEGREGCEEEAGDGDETVSFLGFFRSWLTGKEWNSIERKDCVPGRKRDETHRTLREETTGRMRFETAAPRLVCLEISDRSAWFDLSLLLPFLSSQKPQSAFQGEEHSPSFSSSTSSSWGSSCSSAKRKERKAGPTGPEWEALSFLRDLAPGLFHFLGSLIRSSHASLHALTLDFAPPLLFRQGGCFSPPQPCSPLLAPSSSPLYSVRSAETPAKRRTSEDGKGSPFFENCSPLSSVLLLSDQLFASLFASSCPSSLFLSDAAAGRVPGGESREEEERAGRRGTQRKEEGACERRQERGEREENTGFGRSMHLTQAGSQGAEARFSFGGCEKASESDASYLSAYLWLLSLIFPTFLSDSSSSCTSFSFLSLVCLSLSDAVAAGKALSLACSPDMNSACSSSPHSPSPPRTSSASALPSSRRPFPLSFGLCDDQIDKTRGPTNDEVERRGREWKKKLPILEEITFTSPFCLLDLEHMERDFQGKPRTQRVEGDCPTSSSGLKRTQQAPCSSSSSSLSAFSSPSPPPGSCVTCSSSVAVEFLCEMLRVWLGDMKRRGPSTGNGDICRRRRVCCASLVLLDPFTRLSSSAVQQFLQLAAPSLCHLVIRFPSSQRVSLLVSRENVCLLSSPSFSSPSSSSLSFPLCSCSPSHSSRSPETVAPPQEPRGRECRPEEERGREKRGGRVSPFGSAAREGDRRDGAAKLASPHFAFVNLRSLQVVNFNPLLHHMLSEATFAWGRCESSLRPSTSLSCPPPHTPTPSSPMALCLLWEDEGEEEWRGEEAAIAAVNGDRGETGDRIDSDHGEAMDFSVGRRTSSSRFSDSWGRRGRRPRPDEREGSEANNWEYKKALQEYLAVCDTLRRHRRFGTELIHSFISKLPEFTLILPPSGVQTARTLALLFSPSTSSLFSVEVSRSRTTGLVLPLFMAVKTATAFRPRIRGTCPSPPRNGKDAGGSTPSLPQPSAPREDPAVSSVSSVCHSPSRSRRSVRLSEHVGSEGEGCSFFVSSPELERLVGVLKLLTATALIEHGFLFPLDSPDFVFERERRTLRDARAGLDDADQDLQERKKRGSWDFLPAVSFTRASATDAGEKHRVQAANSDATLPHTLGWPAPIPETWRQRVSRSFSFLSFSEPDTSPPKGEPGAAGRRRFGWKSPEGDETAGQNRDGSEVGYEGEETERQVPSTGRRERRDLSPSGSEVPFSMRLGSLSLASSLEVPAVVSRSSAEHEERSDGTDFHAPDRKRRSRVSLRLYDKANNPNSTTPLIRTSSSSTTWVQRFVVPFCSPSSPLSSSLSPSHSSFSPSSSFSFSSSSSSSVGGCDERGIERGWERDTRRNFSRGLSRNVECMRQFKKQEIGLKPTEASLRFLHQQLDGVGWEGPPQRERFLEAAQPFGPEAEQSRRVDAEGGSAREKSGAPGRHSPHVPAPRRRTLLEQRLEKAELLLWRQERGQRASGVAENEEQQRGVRPAEAAEAAEAAEGAEAEGEEGGLRMHSLLSSPRTERLPCNLQKETKGRDEAKRLRGKERRCEPGELLPSNSVASDRRRHSFSIDKSEFSLNLRSVQRLAASLSGAFSDVRRSASTFLSQQHTDKDREDELARRDKREGDREDGRTEDRKENREEESEGERKDKEGQRRRDAGRFMSKWRSFFVLPGREKEEEGRCLEMGRSSNSPRVRLKKRGRLLNRLHPYSSIETLELLFIPPALPSAFAPSSSSSPCFCSSRFRASCSCSSPSYSCCSCSSLSWSSPYRVSLAYARNETRALCRRLFASHSLYRTALIQIFRFTLPRLRVFHLALASHLSSSPSSSASSPSSSFSAALLPAFSERRGSAETRHAGPERRACLSPSSSFSACRPASCACAEEDWHWRLQRAARDAEDDRHLRSVFRALGFAGQEAEASEDWVSRSAPQSGDLCPPQHLRDEADSPHSSRVCLFLDRGPRGRESPASLSVFLFSVHSLAVFVRIQPPALRLSASAEEAPMSPSSTVPESLPASVHPSPRAPSACSDSVASPRLLRVSSLSAHRLGRLPSSVSLAYSAFAPELISGAISRSSLLSRHLFPLLRCSYSLFAVFEQVERSRRRLRLLLTAPGEAPNRVASQVRNAVLAAVDVVLDEVELTRNPRAEEARHPSDEETRQ</sequence>
<feature type="compositionally biased region" description="Basic and acidic residues" evidence="1">
    <location>
        <begin position="2230"/>
        <end position="2246"/>
    </location>
</feature>
<feature type="compositionally biased region" description="Polar residues" evidence="1">
    <location>
        <begin position="2089"/>
        <end position="2101"/>
    </location>
</feature>
<feature type="compositionally biased region" description="Basic and acidic residues" evidence="1">
    <location>
        <begin position="2342"/>
        <end position="2362"/>
    </location>
</feature>
<feature type="region of interest" description="Disordered" evidence="1">
    <location>
        <begin position="1483"/>
        <end position="1533"/>
    </location>
</feature>
<feature type="region of interest" description="Disordered" evidence="1">
    <location>
        <begin position="2223"/>
        <end position="2262"/>
    </location>
</feature>
<feature type="compositionally biased region" description="Low complexity" evidence="1">
    <location>
        <begin position="1234"/>
        <end position="1263"/>
    </location>
</feature>
<feature type="region of interest" description="Disordered" evidence="1">
    <location>
        <begin position="938"/>
        <end position="974"/>
    </location>
</feature>
<name>V5B555_TOXGV</name>
<feature type="compositionally biased region" description="Polar residues" evidence="1">
    <location>
        <begin position="1331"/>
        <end position="1343"/>
    </location>
</feature>
<feature type="region of interest" description="Disordered" evidence="1">
    <location>
        <begin position="32"/>
        <end position="66"/>
    </location>
</feature>
<feature type="compositionally biased region" description="Basic and acidic residues" evidence="1">
    <location>
        <begin position="50"/>
        <end position="66"/>
    </location>
</feature>
<feature type="compositionally biased region" description="Basic and acidic residues" evidence="1">
    <location>
        <begin position="378"/>
        <end position="396"/>
    </location>
</feature>
<protein>
    <submittedName>
        <fullName evidence="2">ATPase, AAA family domain-containing protein</fullName>
    </submittedName>
    <submittedName>
        <fullName evidence="3">Putative AAA family domain ATPase</fullName>
    </submittedName>
</protein>
<dbReference type="Proteomes" id="UP000002226">
    <property type="component" value="Unassembled WGS sequence"/>
</dbReference>
<feature type="region of interest" description="Disordered" evidence="1">
    <location>
        <begin position="1770"/>
        <end position="1813"/>
    </location>
</feature>
<feature type="compositionally biased region" description="Basic and acidic residues" evidence="1">
    <location>
        <begin position="2420"/>
        <end position="2468"/>
    </location>
</feature>
<feature type="region of interest" description="Disordered" evidence="1">
    <location>
        <begin position="299"/>
        <end position="409"/>
    </location>
</feature>
<feature type="compositionally biased region" description="Basic and acidic residues" evidence="1">
    <location>
        <begin position="1499"/>
        <end position="1516"/>
    </location>
</feature>
<reference evidence="2" key="4">
    <citation type="journal article" date="2015" name="PLoS ONE">
        <title>Comprehensive Evaluation of Toxoplasma gondii VEG and Neospora caninum LIV Genomes with Tachyzoite Stage Transcriptome and Proteome Defines Novel Transcript Features.</title>
        <authorList>
            <person name="Ramaprasad A."/>
            <person name="Mourier T."/>
            <person name="Naeem R."/>
            <person name="Malas T.B."/>
            <person name="Moussa E."/>
            <person name="Panigrahi A."/>
            <person name="Vermont S.J."/>
            <person name="Otto T.D."/>
            <person name="Wastling J."/>
            <person name="Pain A."/>
        </authorList>
    </citation>
    <scope>NUCLEOTIDE SEQUENCE</scope>
    <source>
        <strain evidence="2">VEG</strain>
    </source>
</reference>
<dbReference type="OMA" id="VECMRQF"/>
<reference evidence="3" key="1">
    <citation type="submission" date="2007-03" db="EMBL/GenBank/DDBJ databases">
        <authorList>
            <person name="Paulsen I."/>
        </authorList>
    </citation>
    <scope>NUCLEOTIDE SEQUENCE</scope>
    <source>
        <strain evidence="3">VEG</strain>
    </source>
</reference>
<feature type="region of interest" description="Disordered" evidence="1">
    <location>
        <begin position="1918"/>
        <end position="1947"/>
    </location>
</feature>
<dbReference type="EMBL" id="LN714500">
    <property type="protein sequence ID" value="CEL76812.1"/>
    <property type="molecule type" value="Genomic_DNA"/>
</dbReference>
<feature type="region of interest" description="Disordered" evidence="1">
    <location>
        <begin position="1961"/>
        <end position="2034"/>
    </location>
</feature>
<organism evidence="3 4">
    <name type="scientific">Toxoplasma gondii (strain ATCC 50861 / VEG)</name>
    <dbReference type="NCBI Taxonomy" id="432359"/>
    <lineage>
        <taxon>Eukaryota</taxon>
        <taxon>Sar</taxon>
        <taxon>Alveolata</taxon>
        <taxon>Apicomplexa</taxon>
        <taxon>Conoidasida</taxon>
        <taxon>Coccidia</taxon>
        <taxon>Eucoccidiorida</taxon>
        <taxon>Eimeriorina</taxon>
        <taxon>Sarcocystidae</taxon>
        <taxon>Toxoplasma</taxon>
    </lineage>
</organism>
<evidence type="ECO:0000313" key="3">
    <source>
        <dbReference type="EMBL" id="ESS30875.1"/>
    </source>
</evidence>
<feature type="compositionally biased region" description="Low complexity" evidence="1">
    <location>
        <begin position="2301"/>
        <end position="2310"/>
    </location>
</feature>
<feature type="compositionally biased region" description="Basic and acidic residues" evidence="1">
    <location>
        <begin position="123"/>
        <end position="144"/>
    </location>
</feature>
<feature type="region of interest" description="Disordered" evidence="1">
    <location>
        <begin position="2805"/>
        <end position="2836"/>
    </location>
</feature>
<keyword evidence="4" id="KW-1185">Reference proteome</keyword>
<feature type="region of interest" description="Disordered" evidence="1">
    <location>
        <begin position="1234"/>
        <end position="1285"/>
    </location>
</feature>
<dbReference type="OrthoDB" id="10412962at2759"/>
<feature type="region of interest" description="Disordered" evidence="1">
    <location>
        <begin position="1619"/>
        <end position="1674"/>
    </location>
</feature>
<dbReference type="STRING" id="432359.V5B555"/>
<evidence type="ECO:0000313" key="4">
    <source>
        <dbReference type="Proteomes" id="UP000002226"/>
    </source>
</evidence>
<feature type="region of interest" description="Disordered" evidence="1">
    <location>
        <begin position="828"/>
        <end position="852"/>
    </location>
</feature>
<evidence type="ECO:0000313" key="2">
    <source>
        <dbReference type="EMBL" id="CEL76812.1"/>
    </source>
</evidence>
<feature type="region of interest" description="Disordered" evidence="1">
    <location>
        <begin position="116"/>
        <end position="206"/>
    </location>
</feature>
<proteinExistence type="predicted"/>
<evidence type="ECO:0000256" key="1">
    <source>
        <dbReference type="SAM" id="MobiDB-lite"/>
    </source>
</evidence>
<dbReference type="PaxDb" id="5811-TGME49_034430"/>
<feature type="region of interest" description="Disordered" evidence="1">
    <location>
        <begin position="508"/>
        <end position="563"/>
    </location>
</feature>
<feature type="region of interest" description="Disordered" evidence="1">
    <location>
        <begin position="2730"/>
        <end position="2754"/>
    </location>
</feature>
<feature type="compositionally biased region" description="Basic and acidic residues" evidence="1">
    <location>
        <begin position="2057"/>
        <end position="2072"/>
    </location>
</feature>
<feature type="compositionally biased region" description="Basic and acidic residues" evidence="1">
    <location>
        <begin position="549"/>
        <end position="559"/>
    </location>
</feature>
<feature type="region of interest" description="Disordered" evidence="1">
    <location>
        <begin position="2414"/>
        <end position="2468"/>
    </location>
</feature>
<feature type="compositionally biased region" description="Basic and acidic residues" evidence="1">
    <location>
        <begin position="1108"/>
        <end position="1141"/>
    </location>
</feature>
<feature type="region of interest" description="Disordered" evidence="1">
    <location>
        <begin position="1039"/>
        <end position="1062"/>
    </location>
</feature>